<dbReference type="Proteomes" id="UP000076858">
    <property type="component" value="Unassembled WGS sequence"/>
</dbReference>
<dbReference type="GO" id="GO:0003677">
    <property type="term" value="F:DNA binding"/>
    <property type="evidence" value="ECO:0007669"/>
    <property type="project" value="TreeGrafter"/>
</dbReference>
<keyword evidence="4" id="KW-1185">Reference proteome</keyword>
<dbReference type="GO" id="GO:0005634">
    <property type="term" value="C:nucleus"/>
    <property type="evidence" value="ECO:0007669"/>
    <property type="project" value="TreeGrafter"/>
</dbReference>
<comment type="caution">
    <text evidence="3">The sequence shown here is derived from an EMBL/GenBank/DDBJ whole genome shotgun (WGS) entry which is preliminary data.</text>
</comment>
<dbReference type="AlphaFoldDB" id="A0A164L4F1"/>
<dbReference type="PANTHER" id="PTHR19303">
    <property type="entry name" value="TRANSPOSON"/>
    <property type="match status" value="1"/>
</dbReference>
<gene>
    <name evidence="3" type="ORF">APZ42_033400</name>
</gene>
<dbReference type="Pfam" id="PF03184">
    <property type="entry name" value="DDE_1"/>
    <property type="match status" value="1"/>
</dbReference>
<feature type="compositionally biased region" description="Polar residues" evidence="1">
    <location>
        <begin position="487"/>
        <end position="496"/>
    </location>
</feature>
<proteinExistence type="predicted"/>
<evidence type="ECO:0000256" key="1">
    <source>
        <dbReference type="SAM" id="MobiDB-lite"/>
    </source>
</evidence>
<sequence length="713" mass="79977">MVRVYKRKKAKPPPTDAEIASALLLIKTSGKSLREVALTSGIPKSTLFGYSKRFPDFSNLPPDTKIKPTFHHLQVLKPEHEQELTDYLIVSQLRSHGLTPKKLKLLVYSYAVFNGIPVPPTWLHKKTAGKDWFSSFLKRNKRLSIRKPEATSQARAAALNKVVMNNFYDQVDELYEKHKFDADSVFNTDETNNTTVVEPAKIIAQKGTHQVYQMTSQERGVNVTMLPFVNASGKLFGGVFVFPRKKVSEKMKNLPEGFIALAHSSGWMTEENFLIALKHFHSQVQSRPTKEKPILLFLDNHISHMGYSICIFAKENGIILQTLPPHTSHASQPLDRTTFGPFKSNLADSHSDWMREHPGQRISIYEIPLLSKPALQRAFTEKNIKKGFKATGLFPFNRNAIPDSMYAPSIVTDLPAPTEVNSRQNGLTICNAIQHLPISVNQTLRFEMPSSIAAQHTTVATQEPPKSHYLLTVSSAGQLTLSPISVSPVAQPQAGPSSEIRSSSSTPIIQTEHERTTPTGSPSTINDMASTTASLPNQLSPQQLLTTPVKFREPHSFRPQDFLQLPQVAQNGPRNSNHNKRLGASRCLTSSPEIKRIREEHEEKERKLKAAENRKIAKATKAKAAEGKRKSNKVHSVEEDQYFETTPAVSNPQQGRKSTSRVLRYDKENVSSINLVEEEEDLPSEPRNSPVVPRRERITRAVKQNRMRNVCGR</sequence>
<dbReference type="InterPro" id="IPR050863">
    <property type="entry name" value="CenT-Element_Derived"/>
</dbReference>
<feature type="compositionally biased region" description="Polar residues" evidence="1">
    <location>
        <begin position="643"/>
        <end position="661"/>
    </location>
</feature>
<protein>
    <recommendedName>
        <fullName evidence="2">DDE-1 domain-containing protein</fullName>
    </recommendedName>
</protein>
<feature type="domain" description="DDE-1" evidence="2">
    <location>
        <begin position="257"/>
        <end position="357"/>
    </location>
</feature>
<evidence type="ECO:0000313" key="3">
    <source>
        <dbReference type="EMBL" id="KZS03785.1"/>
    </source>
</evidence>
<feature type="region of interest" description="Disordered" evidence="1">
    <location>
        <begin position="675"/>
        <end position="694"/>
    </location>
</feature>
<evidence type="ECO:0000259" key="2">
    <source>
        <dbReference type="Pfam" id="PF03184"/>
    </source>
</evidence>
<feature type="region of interest" description="Disordered" evidence="1">
    <location>
        <begin position="487"/>
        <end position="529"/>
    </location>
</feature>
<feature type="compositionally biased region" description="Polar residues" evidence="1">
    <location>
        <begin position="517"/>
        <end position="529"/>
    </location>
</feature>
<reference evidence="3 4" key="1">
    <citation type="submission" date="2016-03" db="EMBL/GenBank/DDBJ databases">
        <title>EvidentialGene: Evidence-directed Construction of Genes on Genomes.</title>
        <authorList>
            <person name="Gilbert D.G."/>
            <person name="Choi J.-H."/>
            <person name="Mockaitis K."/>
            <person name="Colbourne J."/>
            <person name="Pfrender M."/>
        </authorList>
    </citation>
    <scope>NUCLEOTIDE SEQUENCE [LARGE SCALE GENOMIC DNA]</scope>
    <source>
        <strain evidence="3 4">Xinb3</strain>
        <tissue evidence="3">Complete organism</tissue>
    </source>
</reference>
<accession>A0A164L4F1</accession>
<dbReference type="OrthoDB" id="8058166at2759"/>
<dbReference type="InterPro" id="IPR004875">
    <property type="entry name" value="DDE_SF_endonuclease_dom"/>
</dbReference>
<feature type="region of interest" description="Disordered" evidence="1">
    <location>
        <begin position="599"/>
        <end position="669"/>
    </location>
</feature>
<feature type="compositionally biased region" description="Basic and acidic residues" evidence="1">
    <location>
        <begin position="599"/>
        <end position="615"/>
    </location>
</feature>
<organism evidence="3 4">
    <name type="scientific">Daphnia magna</name>
    <dbReference type="NCBI Taxonomy" id="35525"/>
    <lineage>
        <taxon>Eukaryota</taxon>
        <taxon>Metazoa</taxon>
        <taxon>Ecdysozoa</taxon>
        <taxon>Arthropoda</taxon>
        <taxon>Crustacea</taxon>
        <taxon>Branchiopoda</taxon>
        <taxon>Diplostraca</taxon>
        <taxon>Cladocera</taxon>
        <taxon>Anomopoda</taxon>
        <taxon>Daphniidae</taxon>
        <taxon>Daphnia</taxon>
    </lineage>
</organism>
<name>A0A164L4F1_9CRUS</name>
<dbReference type="EMBL" id="LRGB01003206">
    <property type="protein sequence ID" value="KZS03785.1"/>
    <property type="molecule type" value="Genomic_DNA"/>
</dbReference>
<dbReference type="PANTHER" id="PTHR19303:SF74">
    <property type="entry name" value="POGO TRANSPOSABLE ELEMENT WITH KRAB DOMAIN"/>
    <property type="match status" value="1"/>
</dbReference>
<evidence type="ECO:0000313" key="4">
    <source>
        <dbReference type="Proteomes" id="UP000076858"/>
    </source>
</evidence>